<dbReference type="SUPFAM" id="SSF82866">
    <property type="entry name" value="Multidrug efflux transporter AcrB transmembrane domain"/>
    <property type="match status" value="2"/>
</dbReference>
<evidence type="ECO:0000256" key="1">
    <source>
        <dbReference type="ARBA" id="ARBA00022448"/>
    </source>
</evidence>
<dbReference type="SUPFAM" id="SSF82693">
    <property type="entry name" value="Multidrug efflux transporter AcrB pore domain, PN1, PN2, PC1 and PC2 subdomains"/>
    <property type="match status" value="3"/>
</dbReference>
<dbReference type="Proteomes" id="UP000318709">
    <property type="component" value="Chromosome"/>
</dbReference>
<name>A0A4Y6U732_9PROT</name>
<feature type="transmembrane region" description="Helical" evidence="7">
    <location>
        <begin position="1020"/>
        <end position="1042"/>
    </location>
</feature>
<dbReference type="AlphaFoldDB" id="A0A4Y6U732"/>
<keyword evidence="6 7" id="KW-0472">Membrane</keyword>
<dbReference type="InterPro" id="IPR001036">
    <property type="entry name" value="Acrflvin-R"/>
</dbReference>
<evidence type="ECO:0000256" key="7">
    <source>
        <dbReference type="SAM" id="Phobius"/>
    </source>
</evidence>
<gene>
    <name evidence="8" type="ORF">E3E12_01775</name>
</gene>
<protein>
    <submittedName>
        <fullName evidence="8">MMPL family transporter</fullName>
    </submittedName>
</protein>
<dbReference type="Gene3D" id="3.30.70.1440">
    <property type="entry name" value="Multidrug efflux transporter AcrB pore domain"/>
    <property type="match status" value="2"/>
</dbReference>
<feature type="transmembrane region" description="Helical" evidence="7">
    <location>
        <begin position="539"/>
        <end position="559"/>
    </location>
</feature>
<feature type="transmembrane region" description="Helical" evidence="7">
    <location>
        <begin position="1048"/>
        <end position="1074"/>
    </location>
</feature>
<feature type="transmembrane region" description="Helical" evidence="7">
    <location>
        <begin position="463"/>
        <end position="490"/>
    </location>
</feature>
<dbReference type="RefSeq" id="WP_141442794.1">
    <property type="nucleotide sequence ID" value="NZ_CP038231.1"/>
</dbReference>
<feature type="transmembrane region" description="Helical" evidence="7">
    <location>
        <begin position="359"/>
        <end position="377"/>
    </location>
</feature>
<dbReference type="PRINTS" id="PR00702">
    <property type="entry name" value="ACRIFLAVINRP"/>
</dbReference>
<dbReference type="GO" id="GO:0005886">
    <property type="term" value="C:plasma membrane"/>
    <property type="evidence" value="ECO:0007669"/>
    <property type="project" value="TreeGrafter"/>
</dbReference>
<evidence type="ECO:0000256" key="4">
    <source>
        <dbReference type="ARBA" id="ARBA00022692"/>
    </source>
</evidence>
<feature type="transmembrane region" description="Helical" evidence="7">
    <location>
        <begin position="12"/>
        <end position="30"/>
    </location>
</feature>
<keyword evidence="4 7" id="KW-0812">Transmembrane</keyword>
<feature type="transmembrane region" description="Helical" evidence="7">
    <location>
        <begin position="336"/>
        <end position="353"/>
    </location>
</feature>
<dbReference type="SUPFAM" id="SSF82714">
    <property type="entry name" value="Multidrug efflux transporter AcrB TolC docking domain, DN and DC subdomains"/>
    <property type="match status" value="2"/>
</dbReference>
<evidence type="ECO:0000313" key="9">
    <source>
        <dbReference type="Proteomes" id="UP000318709"/>
    </source>
</evidence>
<sequence>MNIVRFFVERPIGTTLMTVALFLCGLLGFYELPVADLPNVDFPVIMVQATQPGGSPSEIASTVAAPLERHLGMIAGLREITSTSTVNQTRIMLQFDLNRDINGAARDVQAAIMASRQDLPTSLKTNPTYHKANSNGPPVQILTLTSKRRTPPFLYDLASNIVMPDLASVEGVGMVDLHGSSLPAVRVEMNPLRLFSYGIGFEDVRAALASTNAHTPKGFIDQGLERFILETNDQALTPLDYRDIVIAYRQNRPVRLSEVAKVVNGPEDLRQAGYVNGDPDIICIVFSQAGANLIATTDRLRERLPQLRQDLPPDVNMNVVLDMSRSVRAALTDTEFTLILAIVLVVLVVLLFLHNLTTVIVPAIVVPVSIVSAFGAMDVLGYQLDTLSLMALTIATGFVVDDAIVVLENITRFLENGHPPQQAAIEGAGEVAFTVCSITLSLIVVFLPILLMDGIAGQFFHEFAMTLVISLCVSMLLSLTLTPMLCATFLRPMPKPGEGPTPSALRRWWDRAGARMALWQDRLTHAYSRSLAAALRHKGWLVATLPATLVLAGFLFMIVPKELFPQEDNGMVMGRLVADETVSFHALQVMARAAEIRIKQNPNVVSVIGGLGGRSSNAVNLFVTLVPLEKRTESLARIIDHLNAMFQGQAGLSLRLHVPSMIGGGARSTDGAVQYALQGPNAEELYEWTPRLVKALSKLPGLRDVNSDLEQDGRGITLNINRDLEARYQITPQLISNVLNDAFSQRTASVIYRPLNQYRVIMEASPRYWQNASFLKEVWVSASGGTSAGATASNNIRVRKADSSSSVINQSTLSYLNSQANALAGGKTSSNGAAVTTARETMVPLMQTGPLVLQNTPLAVNHQGQSVAVTLSFNLAPGTAMSQAVAAVDTCMATIGMPHDIQGAWAGSAAQLQQTASREPLLILAAVVAVYIVLGILYESFLQPLTILSTLPSAGVGALLAVFLCGQAFSLLTLIGIILLIGIVKKNAIMLIDFAILARRGGASPYAAITQASHLRFRPIIMTTAAAALGAVPLLLSSGYGAEMRRPLGLAILGGLGLSQLLTLYTTPAVYLCLCRFEGRNPTPQGATP</sequence>
<dbReference type="EMBL" id="CP038231">
    <property type="protein sequence ID" value="QDH13132.1"/>
    <property type="molecule type" value="Genomic_DNA"/>
</dbReference>
<dbReference type="PANTHER" id="PTHR32063">
    <property type="match status" value="1"/>
</dbReference>
<dbReference type="OrthoDB" id="9806532at2"/>
<feature type="transmembrane region" description="Helical" evidence="7">
    <location>
        <begin position="958"/>
        <end position="984"/>
    </location>
</feature>
<keyword evidence="1" id="KW-0813">Transport</keyword>
<dbReference type="KEGG" id="swf:E3E12_01775"/>
<dbReference type="Gene3D" id="3.30.70.1430">
    <property type="entry name" value="Multidrug efflux transporter AcrB pore domain"/>
    <property type="match status" value="2"/>
</dbReference>
<evidence type="ECO:0000256" key="5">
    <source>
        <dbReference type="ARBA" id="ARBA00022989"/>
    </source>
</evidence>
<dbReference type="Gene3D" id="3.30.70.1320">
    <property type="entry name" value="Multidrug efflux transporter AcrB pore domain like"/>
    <property type="match status" value="1"/>
</dbReference>
<evidence type="ECO:0000313" key="8">
    <source>
        <dbReference type="EMBL" id="QDH13132.1"/>
    </source>
</evidence>
<keyword evidence="2" id="KW-1003">Cell membrane</keyword>
<dbReference type="PANTHER" id="PTHR32063:SF34">
    <property type="entry name" value="MULTIDRUG RESISTANCE PROTEIN MDTC"/>
    <property type="match status" value="1"/>
</dbReference>
<dbReference type="Gene3D" id="1.20.1640.10">
    <property type="entry name" value="Multidrug efflux transporter AcrB transmembrane domain"/>
    <property type="match status" value="3"/>
</dbReference>
<keyword evidence="5 7" id="KW-1133">Transmembrane helix</keyword>
<dbReference type="Pfam" id="PF00873">
    <property type="entry name" value="ACR_tran"/>
    <property type="match status" value="2"/>
</dbReference>
<dbReference type="Gene3D" id="3.30.2090.10">
    <property type="entry name" value="Multidrug efflux transporter AcrB TolC docking domain, DN and DC subdomains"/>
    <property type="match status" value="3"/>
</dbReference>
<proteinExistence type="predicted"/>
<accession>A0A4Y6U732</accession>
<reference evidence="8 9" key="1">
    <citation type="submission" date="2019-03" db="EMBL/GenBank/DDBJ databases">
        <title>The complete genome sequence of Swingsia_sp. F3b2 LMG30590(T).</title>
        <authorList>
            <person name="Chua K.-O."/>
            <person name="Chan K.-G."/>
            <person name="See-Too W.-S."/>
        </authorList>
    </citation>
    <scope>NUCLEOTIDE SEQUENCE [LARGE SCALE GENOMIC DNA]</scope>
    <source>
        <strain evidence="8 9">F3b2</strain>
    </source>
</reference>
<evidence type="ECO:0000256" key="6">
    <source>
        <dbReference type="ARBA" id="ARBA00023136"/>
    </source>
</evidence>
<keyword evidence="3" id="KW-0997">Cell inner membrane</keyword>
<feature type="transmembrane region" description="Helical" evidence="7">
    <location>
        <begin position="921"/>
        <end position="938"/>
    </location>
</feature>
<keyword evidence="9" id="KW-1185">Reference proteome</keyword>
<evidence type="ECO:0000256" key="2">
    <source>
        <dbReference type="ARBA" id="ARBA00022475"/>
    </source>
</evidence>
<dbReference type="GO" id="GO:0042910">
    <property type="term" value="F:xenobiotic transmembrane transporter activity"/>
    <property type="evidence" value="ECO:0007669"/>
    <property type="project" value="TreeGrafter"/>
</dbReference>
<evidence type="ECO:0000256" key="3">
    <source>
        <dbReference type="ARBA" id="ARBA00022519"/>
    </source>
</evidence>
<organism evidence="8 9">
    <name type="scientific">Formicincola oecophyllae</name>
    <dbReference type="NCBI Taxonomy" id="2558361"/>
    <lineage>
        <taxon>Bacteria</taxon>
        <taxon>Pseudomonadati</taxon>
        <taxon>Pseudomonadota</taxon>
        <taxon>Alphaproteobacteria</taxon>
        <taxon>Acetobacterales</taxon>
        <taxon>Acetobacteraceae</taxon>
        <taxon>Formicincola</taxon>
    </lineage>
</organism>
<feature type="transmembrane region" description="Helical" evidence="7">
    <location>
        <begin position="431"/>
        <end position="451"/>
    </location>
</feature>
<dbReference type="InterPro" id="IPR027463">
    <property type="entry name" value="AcrB_DN_DC_subdom"/>
</dbReference>